<dbReference type="EMBL" id="PELP01000222">
    <property type="protein sequence ID" value="RTH03673.1"/>
    <property type="molecule type" value="Genomic_DNA"/>
</dbReference>
<dbReference type="Proteomes" id="UP000286734">
    <property type="component" value="Unassembled WGS sequence"/>
</dbReference>
<evidence type="ECO:0000313" key="1">
    <source>
        <dbReference type="EMBL" id="RTH03673.1"/>
    </source>
</evidence>
<reference evidence="1 2" key="1">
    <citation type="journal article" date="2019" name="Extremophiles">
        <title>Biogeography of thermophiles and predominance of Thermus scotoductus in domestic water heaters.</title>
        <authorList>
            <person name="Wilpiszeski R.L."/>
            <person name="Zhang Z."/>
            <person name="House C.H."/>
        </authorList>
    </citation>
    <scope>NUCLEOTIDE SEQUENCE [LARGE SCALE GENOMIC DNA]</scope>
    <source>
        <strain evidence="1 2">34_S34</strain>
    </source>
</reference>
<evidence type="ECO:0008006" key="3">
    <source>
        <dbReference type="Google" id="ProtNLM"/>
    </source>
</evidence>
<gene>
    <name evidence="1" type="ORF">CSW47_08235</name>
</gene>
<proteinExistence type="predicted"/>
<name>A0A430R8P6_THESC</name>
<dbReference type="RefSeq" id="WP_019549884.1">
    <property type="nucleotide sequence ID" value="NZ_PELP01000222.1"/>
</dbReference>
<accession>A0A430R8P6</accession>
<dbReference type="AlphaFoldDB" id="A0A430R8P6"/>
<protein>
    <recommendedName>
        <fullName evidence="3">DUF429 domain-containing protein</fullName>
    </recommendedName>
</protein>
<organism evidence="1 2">
    <name type="scientific">Thermus scotoductus</name>
    <dbReference type="NCBI Taxonomy" id="37636"/>
    <lineage>
        <taxon>Bacteria</taxon>
        <taxon>Thermotogati</taxon>
        <taxon>Deinococcota</taxon>
        <taxon>Deinococci</taxon>
        <taxon>Thermales</taxon>
        <taxon>Thermaceae</taxon>
        <taxon>Thermus</taxon>
    </lineage>
</organism>
<comment type="caution">
    <text evidence="1">The sequence shown here is derived from an EMBL/GenBank/DDBJ whole genome shotgun (WGS) entry which is preliminary data.</text>
</comment>
<dbReference type="GeneID" id="93865747"/>
<sequence length="176" mass="19160">MPLLAVDPGVHLGYALIPAGEVGVLVLPKDVEGAVRGMMEELRPLLLSSTDLVVEGWQVRGRRPGRDSLVPLALIGALVALGGKTVPPTWKREFAPKVPQDFRGVPGLRFPTGLDPTDRGIWLRLYLDGWLPLLDRVRALPRKHRPHALDALGLARYASLLQGKHVEGGWADARAV</sequence>
<evidence type="ECO:0000313" key="2">
    <source>
        <dbReference type="Proteomes" id="UP000286734"/>
    </source>
</evidence>